<dbReference type="Proteomes" id="UP000183832">
    <property type="component" value="Unassembled WGS sequence"/>
</dbReference>
<proteinExistence type="predicted"/>
<gene>
    <name evidence="1" type="ORF">CLUMA_CG015970</name>
</gene>
<name>A0A1J1IQX2_9DIPT</name>
<dbReference type="AlphaFoldDB" id="A0A1J1IQX2"/>
<evidence type="ECO:0000313" key="1">
    <source>
        <dbReference type="EMBL" id="CRL02544.1"/>
    </source>
</evidence>
<protein>
    <submittedName>
        <fullName evidence="1">CLUMA_CG015970, isoform A</fullName>
    </submittedName>
</protein>
<keyword evidence="2" id="KW-1185">Reference proteome</keyword>
<accession>A0A1J1IQX2</accession>
<organism evidence="1 2">
    <name type="scientific">Clunio marinus</name>
    <dbReference type="NCBI Taxonomy" id="568069"/>
    <lineage>
        <taxon>Eukaryota</taxon>
        <taxon>Metazoa</taxon>
        <taxon>Ecdysozoa</taxon>
        <taxon>Arthropoda</taxon>
        <taxon>Hexapoda</taxon>
        <taxon>Insecta</taxon>
        <taxon>Pterygota</taxon>
        <taxon>Neoptera</taxon>
        <taxon>Endopterygota</taxon>
        <taxon>Diptera</taxon>
        <taxon>Nematocera</taxon>
        <taxon>Chironomoidea</taxon>
        <taxon>Chironomidae</taxon>
        <taxon>Clunio</taxon>
    </lineage>
</organism>
<evidence type="ECO:0000313" key="2">
    <source>
        <dbReference type="Proteomes" id="UP000183832"/>
    </source>
</evidence>
<reference evidence="1 2" key="1">
    <citation type="submission" date="2015-04" db="EMBL/GenBank/DDBJ databases">
        <authorList>
            <person name="Syromyatnikov M.Y."/>
            <person name="Popov V.N."/>
        </authorList>
    </citation>
    <scope>NUCLEOTIDE SEQUENCE [LARGE SCALE GENOMIC DNA]</scope>
</reference>
<sequence length="79" mass="9170">MLCQIYDDDDFVDLKIKSSDFISITRTPEEFEANASVRLVLKPCVKLLKILIHIKNMSARTCMTFSSRTGEKIIFWRTP</sequence>
<dbReference type="EMBL" id="CVRI01000058">
    <property type="protein sequence ID" value="CRL02544.1"/>
    <property type="molecule type" value="Genomic_DNA"/>
</dbReference>